<proteinExistence type="predicted"/>
<dbReference type="EnsemblProtists" id="EOD22404">
    <property type="protein sequence ID" value="EOD22404"/>
    <property type="gene ID" value="EMIHUDRAFT_458187"/>
</dbReference>
<name>A0A0D3JFW9_EMIH1</name>
<feature type="region of interest" description="Disordered" evidence="2">
    <location>
        <begin position="676"/>
        <end position="784"/>
    </location>
</feature>
<dbReference type="Proteomes" id="UP000013827">
    <property type="component" value="Unassembled WGS sequence"/>
</dbReference>
<dbReference type="PaxDb" id="2903-EOD22404"/>
<keyword evidence="1" id="KW-0175">Coiled coil</keyword>
<dbReference type="HOGENOM" id="CLU_330762_0_0_1"/>
<dbReference type="AlphaFoldDB" id="A0A0D3JFW9"/>
<feature type="compositionally biased region" description="Low complexity" evidence="2">
    <location>
        <begin position="500"/>
        <end position="518"/>
    </location>
</feature>
<dbReference type="GeneID" id="17267944"/>
<dbReference type="KEGG" id="ehx:EMIHUDRAFT_458187"/>
<evidence type="ECO:0000256" key="2">
    <source>
        <dbReference type="SAM" id="MobiDB-lite"/>
    </source>
</evidence>
<evidence type="ECO:0008006" key="5">
    <source>
        <dbReference type="Google" id="ProtNLM"/>
    </source>
</evidence>
<feature type="region of interest" description="Disordered" evidence="2">
    <location>
        <begin position="377"/>
        <end position="459"/>
    </location>
</feature>
<dbReference type="Gene3D" id="1.20.1270.60">
    <property type="entry name" value="Arfaptin homology (AH) domain/BAR domain"/>
    <property type="match status" value="1"/>
</dbReference>
<evidence type="ECO:0000313" key="4">
    <source>
        <dbReference type="Proteomes" id="UP000013827"/>
    </source>
</evidence>
<keyword evidence="4" id="KW-1185">Reference proteome</keyword>
<organism evidence="3 4">
    <name type="scientific">Emiliania huxleyi (strain CCMP1516)</name>
    <dbReference type="NCBI Taxonomy" id="280463"/>
    <lineage>
        <taxon>Eukaryota</taxon>
        <taxon>Haptista</taxon>
        <taxon>Haptophyta</taxon>
        <taxon>Prymnesiophyceae</taxon>
        <taxon>Isochrysidales</taxon>
        <taxon>Noelaerhabdaceae</taxon>
        <taxon>Emiliania</taxon>
    </lineage>
</organism>
<feature type="compositionally biased region" description="Low complexity" evidence="2">
    <location>
        <begin position="703"/>
        <end position="723"/>
    </location>
</feature>
<accession>A0A0D3JFW9</accession>
<dbReference type="InterPro" id="IPR027267">
    <property type="entry name" value="AH/BAR_dom_sf"/>
</dbReference>
<reference evidence="4" key="1">
    <citation type="journal article" date="2013" name="Nature">
        <title>Pan genome of the phytoplankton Emiliania underpins its global distribution.</title>
        <authorList>
            <person name="Read B.A."/>
            <person name="Kegel J."/>
            <person name="Klute M.J."/>
            <person name="Kuo A."/>
            <person name="Lefebvre S.C."/>
            <person name="Maumus F."/>
            <person name="Mayer C."/>
            <person name="Miller J."/>
            <person name="Monier A."/>
            <person name="Salamov A."/>
            <person name="Young J."/>
            <person name="Aguilar M."/>
            <person name="Claverie J.M."/>
            <person name="Frickenhaus S."/>
            <person name="Gonzalez K."/>
            <person name="Herman E.K."/>
            <person name="Lin Y.C."/>
            <person name="Napier J."/>
            <person name="Ogata H."/>
            <person name="Sarno A.F."/>
            <person name="Shmutz J."/>
            <person name="Schroeder D."/>
            <person name="de Vargas C."/>
            <person name="Verret F."/>
            <person name="von Dassow P."/>
            <person name="Valentin K."/>
            <person name="Van de Peer Y."/>
            <person name="Wheeler G."/>
            <person name="Dacks J.B."/>
            <person name="Delwiche C.F."/>
            <person name="Dyhrman S.T."/>
            <person name="Glockner G."/>
            <person name="John U."/>
            <person name="Richards T."/>
            <person name="Worden A.Z."/>
            <person name="Zhang X."/>
            <person name="Grigoriev I.V."/>
            <person name="Allen A.E."/>
            <person name="Bidle K."/>
            <person name="Borodovsky M."/>
            <person name="Bowler C."/>
            <person name="Brownlee C."/>
            <person name="Cock J.M."/>
            <person name="Elias M."/>
            <person name="Gladyshev V.N."/>
            <person name="Groth M."/>
            <person name="Guda C."/>
            <person name="Hadaegh A."/>
            <person name="Iglesias-Rodriguez M.D."/>
            <person name="Jenkins J."/>
            <person name="Jones B.M."/>
            <person name="Lawson T."/>
            <person name="Leese F."/>
            <person name="Lindquist E."/>
            <person name="Lobanov A."/>
            <person name="Lomsadze A."/>
            <person name="Malik S.B."/>
            <person name="Marsh M.E."/>
            <person name="Mackinder L."/>
            <person name="Mock T."/>
            <person name="Mueller-Roeber B."/>
            <person name="Pagarete A."/>
            <person name="Parker M."/>
            <person name="Probert I."/>
            <person name="Quesneville H."/>
            <person name="Raines C."/>
            <person name="Rensing S.A."/>
            <person name="Riano-Pachon D.M."/>
            <person name="Richier S."/>
            <person name="Rokitta S."/>
            <person name="Shiraiwa Y."/>
            <person name="Soanes D.M."/>
            <person name="van der Giezen M."/>
            <person name="Wahlund T.M."/>
            <person name="Williams B."/>
            <person name="Wilson W."/>
            <person name="Wolfe G."/>
            <person name="Wurch L.L."/>
        </authorList>
    </citation>
    <scope>NUCLEOTIDE SEQUENCE</scope>
</reference>
<dbReference type="RefSeq" id="XP_005774833.1">
    <property type="nucleotide sequence ID" value="XM_005774776.1"/>
</dbReference>
<evidence type="ECO:0000256" key="1">
    <source>
        <dbReference type="SAM" id="Coils"/>
    </source>
</evidence>
<sequence length="874" mass="89088">MTESALSLVLSAPSSTTWELDGAVPFQPDVSPPGPRCGSQPDAADGFSARVWQERLPHGYSVARAAAASEYDGDVLELFREWARLCDEHARALSRLRERLARPGEAGNAGGGWGLKSAARPLRRDLPYASANEAWHAVHSALAAQAGTHRAAADEMKRLIVAPLKEATAAAVAEREGLLRPLDRRLAQVRRHRAAAADEATGLSRDLESFHRAHGQPGASGGELAAAAKEAAASSTAESLRSRARVARDAVDAANGVTRLFEAEVQPQALAQLQELEERRVGAVHSSLAAFSSLAAANHLLTPTETASVAASAAALSVPADICHFAAAAAPSCSAAADVLTLPAAAVALARAADASDAGGGFWGWLAPVTRSLFGGAAPSPSAAATTPRAPAAAVADSATAAPSSDPGPAASPAGPAASPDGPAASPAGPAAPPPPSLIVGDEDGAEEAGWGGGGGAQGTAAAVAVEPALGTPRALGISPSVRLCSPTGRSPAPRRFGAPLGRSSLGRSSLGRSRPPLESVAGGEGEGESAAAAGGSGAGYAQEVLEEIKRFDATILEDINELLKASSGGVGMTEQEVKDAQEALDASAEETQQVLEEAARPDGDWFYVDCGEQPVGPVAPDALAAAAVQGALHQESWVFKDGTEAWNAPLNSPAAVERPSLLELAALGEASDAVSSLPSSITCSGRRRKRRTGLPRCSDGTAPADGVVDEAAAPAASAGTLSPSPPPRLAPPPLVAAPPPPQPDSRRQSIRRQSIRRRSALFLDGPAGGSGGAAADEPSIKGSKMSSALQGAILSFDREAKLHKVRRQSSIDGATLGKALRKKELKRWATEPAMGNVGTDHIAGMLAKALLQRRAQSRVSVFDCDDDEAFDEE</sequence>
<feature type="compositionally biased region" description="Basic residues" evidence="2">
    <location>
        <begin position="749"/>
        <end position="760"/>
    </location>
</feature>
<protein>
    <recommendedName>
        <fullName evidence="5">WH2 domain-containing protein</fullName>
    </recommendedName>
</protein>
<evidence type="ECO:0000313" key="3">
    <source>
        <dbReference type="EnsemblProtists" id="EOD22404"/>
    </source>
</evidence>
<feature type="region of interest" description="Disordered" evidence="2">
    <location>
        <begin position="473"/>
        <end position="536"/>
    </location>
</feature>
<feature type="compositionally biased region" description="Pro residues" evidence="2">
    <location>
        <begin position="724"/>
        <end position="744"/>
    </location>
</feature>
<feature type="compositionally biased region" description="Low complexity" evidence="2">
    <location>
        <begin position="377"/>
        <end position="429"/>
    </location>
</feature>
<reference evidence="3" key="2">
    <citation type="submission" date="2024-10" db="UniProtKB">
        <authorList>
            <consortium name="EnsemblProtists"/>
        </authorList>
    </citation>
    <scope>IDENTIFICATION</scope>
</reference>
<dbReference type="SUPFAM" id="SSF103657">
    <property type="entry name" value="BAR/IMD domain-like"/>
    <property type="match status" value="1"/>
</dbReference>
<feature type="coiled-coil region" evidence="1">
    <location>
        <begin position="571"/>
        <end position="598"/>
    </location>
</feature>